<dbReference type="GO" id="GO:0034314">
    <property type="term" value="P:Arp2/3 complex-mediated actin nucleation"/>
    <property type="evidence" value="ECO:0007669"/>
    <property type="project" value="InterPro"/>
</dbReference>
<dbReference type="OMA" id="FWIGIAK"/>
<gene>
    <name evidence="1" type="ORF">PPRIM_AZ9-3.1.T0130265</name>
</gene>
<name>A0A8S1K9B0_PARPR</name>
<dbReference type="AlphaFoldDB" id="A0A8S1K9B0"/>
<comment type="caution">
    <text evidence="1">The sequence shown here is derived from an EMBL/GenBank/DDBJ whole genome shotgun (WGS) entry which is preliminary data.</text>
</comment>
<dbReference type="PANTHER" id="PTHR12391">
    <property type="entry name" value="ARP2/3 COMPLEX 21 KD SUBUNIT"/>
    <property type="match status" value="1"/>
</dbReference>
<evidence type="ECO:0000313" key="2">
    <source>
        <dbReference type="Proteomes" id="UP000688137"/>
    </source>
</evidence>
<sequence length="173" mass="19688">MQQTVVTIDPSVCHAKLKSDKTLCGLAYFDDQISQKGIVLESLEYFRLMTFFKNYNYEGPSDILLIYLWVVSAHMIKTIENDQDQQAAAKKLDEIAREAIPTRSGDKKNFLGGLLKETPGETDKIQGYLKGLKDILAKEIIARFYKDGKRTFEAKFWTGIAKRKFMGLSYTGL</sequence>
<proteinExistence type="predicted"/>
<dbReference type="Pfam" id="PF04062">
    <property type="entry name" value="P21-Arc"/>
    <property type="match status" value="1"/>
</dbReference>
<evidence type="ECO:0008006" key="3">
    <source>
        <dbReference type="Google" id="ProtNLM"/>
    </source>
</evidence>
<reference evidence="1" key="1">
    <citation type="submission" date="2021-01" db="EMBL/GenBank/DDBJ databases">
        <authorList>
            <consortium name="Genoscope - CEA"/>
            <person name="William W."/>
        </authorList>
    </citation>
    <scope>NUCLEOTIDE SEQUENCE</scope>
</reference>
<dbReference type="EMBL" id="CAJJDM010000010">
    <property type="protein sequence ID" value="CAD8049152.1"/>
    <property type="molecule type" value="Genomic_DNA"/>
</dbReference>
<dbReference type="GO" id="GO:0005885">
    <property type="term" value="C:Arp2/3 protein complex"/>
    <property type="evidence" value="ECO:0007669"/>
    <property type="project" value="InterPro"/>
</dbReference>
<protein>
    <recommendedName>
        <fullName evidence="3">Actin-related protein 2/3 complex subunit 3</fullName>
    </recommendedName>
</protein>
<organism evidence="1 2">
    <name type="scientific">Paramecium primaurelia</name>
    <dbReference type="NCBI Taxonomy" id="5886"/>
    <lineage>
        <taxon>Eukaryota</taxon>
        <taxon>Sar</taxon>
        <taxon>Alveolata</taxon>
        <taxon>Ciliophora</taxon>
        <taxon>Intramacronucleata</taxon>
        <taxon>Oligohymenophorea</taxon>
        <taxon>Peniculida</taxon>
        <taxon>Parameciidae</taxon>
        <taxon>Paramecium</taxon>
    </lineage>
</organism>
<evidence type="ECO:0000313" key="1">
    <source>
        <dbReference type="EMBL" id="CAD8049152.1"/>
    </source>
</evidence>
<dbReference type="Proteomes" id="UP000688137">
    <property type="component" value="Unassembled WGS sequence"/>
</dbReference>
<accession>A0A8S1K9B0</accession>
<keyword evidence="2" id="KW-1185">Reference proteome</keyword>
<dbReference type="InterPro" id="IPR007204">
    <property type="entry name" value="ARPC3"/>
</dbReference>